<comment type="caution">
    <text evidence="1">The sequence shown here is derived from an EMBL/GenBank/DDBJ whole genome shotgun (WGS) entry which is preliminary data.</text>
</comment>
<dbReference type="EMBL" id="JBHSZZ010000075">
    <property type="protein sequence ID" value="MFC7188153.1"/>
    <property type="molecule type" value="Genomic_DNA"/>
</dbReference>
<organism evidence="1 2">
    <name type="scientific">Halorubrum yunnanense</name>
    <dbReference type="NCBI Taxonomy" id="1526162"/>
    <lineage>
        <taxon>Archaea</taxon>
        <taxon>Methanobacteriati</taxon>
        <taxon>Methanobacteriota</taxon>
        <taxon>Stenosarchaea group</taxon>
        <taxon>Halobacteria</taxon>
        <taxon>Halobacteriales</taxon>
        <taxon>Haloferacaceae</taxon>
        <taxon>Halorubrum</taxon>
    </lineage>
</organism>
<dbReference type="AlphaFoldDB" id="A0ABD5YKN0"/>
<name>A0ABD5YKN0_9EURY</name>
<evidence type="ECO:0000313" key="1">
    <source>
        <dbReference type="EMBL" id="MFC7188153.1"/>
    </source>
</evidence>
<sequence>MDRLCDRLARDVRGLIVPRECVEGIDEVIDSAIEHVQRMGVDEYGFLALYRVASVIDLEVALSELRVRLVLMPPYHEIPLSVDPLDPIEVVRVSLREIE</sequence>
<accession>A0ABD5YKN0</accession>
<dbReference type="RefSeq" id="WP_267665596.1">
    <property type="nucleotide sequence ID" value="NZ_JAODIX010000075.1"/>
</dbReference>
<evidence type="ECO:0000313" key="2">
    <source>
        <dbReference type="Proteomes" id="UP001596390"/>
    </source>
</evidence>
<reference evidence="1 2" key="1">
    <citation type="journal article" date="2019" name="Int. J. Syst. Evol. Microbiol.">
        <title>The Global Catalogue of Microorganisms (GCM) 10K type strain sequencing project: providing services to taxonomists for standard genome sequencing and annotation.</title>
        <authorList>
            <consortium name="The Broad Institute Genomics Platform"/>
            <consortium name="The Broad Institute Genome Sequencing Center for Infectious Disease"/>
            <person name="Wu L."/>
            <person name="Ma J."/>
        </authorList>
    </citation>
    <scope>NUCLEOTIDE SEQUENCE [LARGE SCALE GENOMIC DNA]</scope>
    <source>
        <strain evidence="1 2">Q85</strain>
    </source>
</reference>
<proteinExistence type="predicted"/>
<gene>
    <name evidence="1" type="ORF">ACFQMK_14970</name>
</gene>
<keyword evidence="2" id="KW-1185">Reference proteome</keyword>
<protein>
    <submittedName>
        <fullName evidence="1">Uncharacterized protein</fullName>
    </submittedName>
</protein>
<dbReference type="Proteomes" id="UP001596390">
    <property type="component" value="Unassembled WGS sequence"/>
</dbReference>